<accession>A0A3B4B556</accession>
<organism evidence="5 6">
    <name type="scientific">Periophthalmus magnuspinnatus</name>
    <dbReference type="NCBI Taxonomy" id="409849"/>
    <lineage>
        <taxon>Eukaryota</taxon>
        <taxon>Metazoa</taxon>
        <taxon>Chordata</taxon>
        <taxon>Craniata</taxon>
        <taxon>Vertebrata</taxon>
        <taxon>Euteleostomi</taxon>
        <taxon>Actinopterygii</taxon>
        <taxon>Neopterygii</taxon>
        <taxon>Teleostei</taxon>
        <taxon>Neoteleostei</taxon>
        <taxon>Acanthomorphata</taxon>
        <taxon>Gobiaria</taxon>
        <taxon>Gobiiformes</taxon>
        <taxon>Gobioidei</taxon>
        <taxon>Gobiidae</taxon>
        <taxon>Oxudercinae</taxon>
        <taxon>Periophthalmus</taxon>
    </lineage>
</organism>
<name>A0A3B4B556_9GOBI</name>
<dbReference type="GO" id="GO:0005544">
    <property type="term" value="F:calcium-dependent phospholipid binding"/>
    <property type="evidence" value="ECO:0007669"/>
    <property type="project" value="TreeGrafter"/>
</dbReference>
<dbReference type="SUPFAM" id="SSF52151">
    <property type="entry name" value="FabD/lysophospholipase-like"/>
    <property type="match status" value="1"/>
</dbReference>
<dbReference type="GO" id="GO:0005829">
    <property type="term" value="C:cytosol"/>
    <property type="evidence" value="ECO:0007669"/>
    <property type="project" value="TreeGrafter"/>
</dbReference>
<dbReference type="PANTHER" id="PTHR10728">
    <property type="entry name" value="CYTOSOLIC PHOSPHOLIPASE A2"/>
    <property type="match status" value="1"/>
</dbReference>
<reference evidence="5" key="1">
    <citation type="submission" date="2025-08" db="UniProtKB">
        <authorList>
            <consortium name="Ensembl"/>
        </authorList>
    </citation>
    <scope>IDENTIFICATION</scope>
</reference>
<dbReference type="SMART" id="SM00022">
    <property type="entry name" value="PLAc"/>
    <property type="match status" value="1"/>
</dbReference>
<dbReference type="Pfam" id="PF01735">
    <property type="entry name" value="PLA2_B"/>
    <property type="match status" value="1"/>
</dbReference>
<evidence type="ECO:0000313" key="5">
    <source>
        <dbReference type="Ensembl" id="ENSPMGP00000024125.1"/>
    </source>
</evidence>
<dbReference type="Proteomes" id="UP000261520">
    <property type="component" value="Unplaced"/>
</dbReference>
<keyword evidence="3" id="KW-0442">Lipid degradation</keyword>
<keyword evidence="1 3" id="KW-0378">Hydrolase</keyword>
<dbReference type="PANTHER" id="PTHR10728:SF32">
    <property type="entry name" value="CYTOSOLIC PHOSPHOLIPASE A2 BETA"/>
    <property type="match status" value="1"/>
</dbReference>
<dbReference type="GO" id="GO:0047498">
    <property type="term" value="F:calcium-dependent phospholipase A2 activity"/>
    <property type="evidence" value="ECO:0007669"/>
    <property type="project" value="TreeGrafter"/>
</dbReference>
<sequence length="577" mass="64511">MTHLPLRLSSSSSLLLIPLSPLSHLSLPLLPSHLCLLSSPLSHCASCDPLYPLLLPHSLHLMSSLSSLLSDCLRGKEDLGVRLSQDIPSQEKVFLQKRRRIVAQALQALLGLESPPSEDQVPTIAVVVSGGGARACTGLLGSLKGLKEMGVLDAVTYITTLSGSTWSETIHKMQCVHCAPLALTLSAPLMQYYYTEMEKKEKQGHLVSYIDMAGLIAEHFVFGQKNTSTLSDQKKTVTNGQNPLPIYTAVNVRCFSSAEWVEFTPFEVGLQKYGAFIRAENFDSEFFLGHLIKKLPELRLPFLIGIWSSAFSVNFTSLWKVTEHTCVSCVSETDNVHSTLDTVLLSPEQSFTAAFARFFKNRPIINQTFNFTRGLSLHQKYSDNSNFLSWKDSHPDAFPNQLTPSDPTLHLIDSGHSINIGCPPVLRPERHADVIIILSYSWDPQNIFKKTCEFCEEHKVPFPSPDFTELRQQPQREVYVYEDPETPAAPIVLHLPLVNISFRDQKAPGVKRETEEELAAGRVDVSSSASPYTTKNMTYSEDDYDSLIELTRYNALHKSVCLCHQHRNVPTEMCLFF</sequence>
<evidence type="ECO:0000313" key="6">
    <source>
        <dbReference type="Proteomes" id="UP000261520"/>
    </source>
</evidence>
<keyword evidence="2 3" id="KW-0443">Lipid metabolism</keyword>
<evidence type="ECO:0000259" key="4">
    <source>
        <dbReference type="PROSITE" id="PS51210"/>
    </source>
</evidence>
<dbReference type="PROSITE" id="PS51210">
    <property type="entry name" value="PLA2C"/>
    <property type="match status" value="1"/>
</dbReference>
<evidence type="ECO:0000256" key="3">
    <source>
        <dbReference type="PROSITE-ProRule" id="PRU00555"/>
    </source>
</evidence>
<keyword evidence="6" id="KW-1185">Reference proteome</keyword>
<dbReference type="Gene3D" id="3.40.1090.10">
    <property type="entry name" value="Cytosolic phospholipase A2 catalytic domain"/>
    <property type="match status" value="1"/>
</dbReference>
<feature type="domain" description="PLA2c" evidence="4">
    <location>
        <begin position="71"/>
        <end position="577"/>
    </location>
</feature>
<dbReference type="GO" id="GO:0046475">
    <property type="term" value="P:glycerophospholipid catabolic process"/>
    <property type="evidence" value="ECO:0007669"/>
    <property type="project" value="TreeGrafter"/>
</dbReference>
<dbReference type="InterPro" id="IPR016035">
    <property type="entry name" value="Acyl_Trfase/lysoPLipase"/>
</dbReference>
<evidence type="ECO:0000256" key="1">
    <source>
        <dbReference type="ARBA" id="ARBA00022801"/>
    </source>
</evidence>
<dbReference type="Ensembl" id="ENSPMGT00000025703.1">
    <property type="protein sequence ID" value="ENSPMGP00000024125.1"/>
    <property type="gene ID" value="ENSPMGG00000019511.1"/>
</dbReference>
<dbReference type="AlphaFoldDB" id="A0A3B4B556"/>
<protein>
    <recommendedName>
        <fullName evidence="4">PLA2c domain-containing protein</fullName>
    </recommendedName>
</protein>
<reference evidence="5" key="2">
    <citation type="submission" date="2025-09" db="UniProtKB">
        <authorList>
            <consortium name="Ensembl"/>
        </authorList>
    </citation>
    <scope>IDENTIFICATION</scope>
</reference>
<dbReference type="GO" id="GO:0005509">
    <property type="term" value="F:calcium ion binding"/>
    <property type="evidence" value="ECO:0007669"/>
    <property type="project" value="TreeGrafter"/>
</dbReference>
<dbReference type="STRING" id="409849.ENSPMGP00000024125"/>
<dbReference type="InterPro" id="IPR002642">
    <property type="entry name" value="LysoPLipase_cat_dom"/>
</dbReference>
<proteinExistence type="predicted"/>
<evidence type="ECO:0000256" key="2">
    <source>
        <dbReference type="ARBA" id="ARBA00023098"/>
    </source>
</evidence>